<comment type="caution">
    <text evidence="7">The sequence shown here is derived from an EMBL/GenBank/DDBJ whole genome shotgun (WGS) entry which is preliminary data.</text>
</comment>
<dbReference type="AlphaFoldDB" id="A0A9N9AL45"/>
<reference evidence="7" key="1">
    <citation type="submission" date="2021-06" db="EMBL/GenBank/DDBJ databases">
        <authorList>
            <person name="Kallberg Y."/>
            <person name="Tangrot J."/>
            <person name="Rosling A."/>
        </authorList>
    </citation>
    <scope>NUCLEOTIDE SEQUENCE</scope>
    <source>
        <strain evidence="7">CL551</strain>
    </source>
</reference>
<dbReference type="CDD" id="cd07093">
    <property type="entry name" value="ALDH_F8_HMSADH"/>
    <property type="match status" value="1"/>
</dbReference>
<dbReference type="InterPro" id="IPR016163">
    <property type="entry name" value="Ald_DH_C"/>
</dbReference>
<name>A0A9N9AL45_9GLOM</name>
<dbReference type="InterPro" id="IPR029510">
    <property type="entry name" value="Ald_DH_CS_GLU"/>
</dbReference>
<evidence type="ECO:0000313" key="7">
    <source>
        <dbReference type="EMBL" id="CAG8531911.1"/>
    </source>
</evidence>
<dbReference type="EMBL" id="CAJVPV010002632">
    <property type="protein sequence ID" value="CAG8531911.1"/>
    <property type="molecule type" value="Genomic_DNA"/>
</dbReference>
<feature type="non-terminal residue" evidence="7">
    <location>
        <position position="1"/>
    </location>
</feature>
<dbReference type="InterPro" id="IPR016161">
    <property type="entry name" value="Ald_DH/histidinol_DH"/>
</dbReference>
<dbReference type="OrthoDB" id="310895at2759"/>
<feature type="domain" description="Aldehyde dehydrogenase" evidence="6">
    <location>
        <begin position="29"/>
        <end position="175"/>
    </location>
</feature>
<dbReference type="InterPro" id="IPR016162">
    <property type="entry name" value="Ald_DH_N"/>
</dbReference>
<dbReference type="PANTHER" id="PTHR43720:SF2">
    <property type="entry name" value="2-AMINOMUCONIC SEMIALDEHYDE DEHYDROGENASE"/>
    <property type="match status" value="1"/>
</dbReference>
<comment type="similarity">
    <text evidence="1 5">Belongs to the aldehyde dehydrogenase family.</text>
</comment>
<accession>A0A9N9AL45</accession>
<dbReference type="PANTHER" id="PTHR43720">
    <property type="entry name" value="2-AMINOMUCONIC SEMIALDEHYDE DEHYDROGENASE"/>
    <property type="match status" value="1"/>
</dbReference>
<dbReference type="GO" id="GO:0016620">
    <property type="term" value="F:oxidoreductase activity, acting on the aldehyde or oxo group of donors, NAD or NADP as acceptor"/>
    <property type="evidence" value="ECO:0007669"/>
    <property type="project" value="InterPro"/>
</dbReference>
<dbReference type="Gene3D" id="3.40.605.10">
    <property type="entry name" value="Aldehyde Dehydrogenase, Chain A, domain 1"/>
    <property type="match status" value="2"/>
</dbReference>
<dbReference type="SUPFAM" id="SSF53720">
    <property type="entry name" value="ALDH-like"/>
    <property type="match status" value="2"/>
</dbReference>
<keyword evidence="3" id="KW-0520">NAD</keyword>
<evidence type="ECO:0000256" key="3">
    <source>
        <dbReference type="ARBA" id="ARBA00023027"/>
    </source>
</evidence>
<evidence type="ECO:0000259" key="6">
    <source>
        <dbReference type="Pfam" id="PF00171"/>
    </source>
</evidence>
<keyword evidence="8" id="KW-1185">Reference proteome</keyword>
<evidence type="ECO:0000256" key="5">
    <source>
        <dbReference type="RuleBase" id="RU003345"/>
    </source>
</evidence>
<dbReference type="Proteomes" id="UP000789342">
    <property type="component" value="Unassembled WGS sequence"/>
</dbReference>
<evidence type="ECO:0000256" key="4">
    <source>
        <dbReference type="PROSITE-ProRule" id="PRU10007"/>
    </source>
</evidence>
<dbReference type="PROSITE" id="PS00687">
    <property type="entry name" value="ALDEHYDE_DEHYDR_GLU"/>
    <property type="match status" value="1"/>
</dbReference>
<dbReference type="InterPro" id="IPR015590">
    <property type="entry name" value="Aldehyde_DH_dom"/>
</dbReference>
<organism evidence="7 8">
    <name type="scientific">Acaulospora morrowiae</name>
    <dbReference type="NCBI Taxonomy" id="94023"/>
    <lineage>
        <taxon>Eukaryota</taxon>
        <taxon>Fungi</taxon>
        <taxon>Fungi incertae sedis</taxon>
        <taxon>Mucoromycota</taxon>
        <taxon>Glomeromycotina</taxon>
        <taxon>Glomeromycetes</taxon>
        <taxon>Diversisporales</taxon>
        <taxon>Acaulosporaceae</taxon>
        <taxon>Acaulospora</taxon>
    </lineage>
</organism>
<keyword evidence="2 5" id="KW-0560">Oxidoreductase</keyword>
<dbReference type="FunFam" id="3.40.309.10:FF:000012">
    <property type="entry name" value="Betaine aldehyde dehydrogenase"/>
    <property type="match status" value="1"/>
</dbReference>
<feature type="domain" description="Aldehyde dehydrogenase" evidence="6">
    <location>
        <begin position="203"/>
        <end position="514"/>
    </location>
</feature>
<evidence type="ECO:0000256" key="2">
    <source>
        <dbReference type="ARBA" id="ARBA00023002"/>
    </source>
</evidence>
<dbReference type="Pfam" id="PF00171">
    <property type="entry name" value="Aldedh"/>
    <property type="match status" value="2"/>
</dbReference>
<dbReference type="Gene3D" id="3.40.309.10">
    <property type="entry name" value="Aldehyde Dehydrogenase, Chain A, domain 2"/>
    <property type="match status" value="1"/>
</dbReference>
<evidence type="ECO:0000313" key="8">
    <source>
        <dbReference type="Proteomes" id="UP000789342"/>
    </source>
</evidence>
<gene>
    <name evidence="7" type="ORF">AMORRO_LOCUS4712</name>
</gene>
<dbReference type="PROSITE" id="PS00070">
    <property type="entry name" value="ALDEHYDE_DEHYDR_CYS"/>
    <property type="match status" value="1"/>
</dbReference>
<dbReference type="InterPro" id="IPR016160">
    <property type="entry name" value="Ald_DH_CS_CYS"/>
</dbReference>
<evidence type="ECO:0000256" key="1">
    <source>
        <dbReference type="ARBA" id="ARBA00009986"/>
    </source>
</evidence>
<proteinExistence type="inferred from homology"/>
<protein>
    <submittedName>
        <fullName evidence="7">3878_t:CDS:1</fullName>
    </submittedName>
</protein>
<sequence>CSQPSDSNTKMLVLQNFINGEFLTAKATDFIDDYNPSIGKVYAKIPDSSEEEVNLAVEAAQAAFPEWSKTPRAVRSRIMYRIADILESRLKEFAEAEVRDQGKTINFATNVDIARSVYNFRFFAGHILHIEEKANFLDGVALNYVQRNPVGVAGLIAPWNLPLYLLTWKLAPCIAGTICLTWNDFLNSSKVKKTNILFMVSYSAGCTCVCKPSELTSVTTFMLCSVLKEAGLPDGVVNIVFGTGARTGQALVAHPKVPLISFTGGTITGRKVNVTASSFFKKVCLELGGKNASIIFEDCDFEKAVETSIKASFSNQGEICLCCSRIFVQSSIYRKFLDAFVPKASSLIVGDPSDPNTQVGALVSKEHMEKVLGYIELAKSEGGVIECGGRRKLMTGEFNEGYFVEPTVITNVSPSSRVAQEEIFGPVVTVHPFETEEQVIKLANDSPYGLSCSVWTENGSRQRRVAENIYVGTCWVNCWMVRDLSMPFGGMKQSGLGREGGEWWMSFFTNMKTICLAK</sequence>
<feature type="active site" evidence="4">
    <location>
        <position position="286"/>
    </location>
</feature>